<gene>
    <name evidence="13" type="primary">nosA</name>
    <name evidence="13" type="ORF">DFA_10789</name>
</gene>
<dbReference type="GO" id="GO:0030587">
    <property type="term" value="P:sorocarp development"/>
    <property type="evidence" value="ECO:0007669"/>
    <property type="project" value="EnsemblProtists"/>
</dbReference>
<feature type="compositionally biased region" description="Basic and acidic residues" evidence="11">
    <location>
        <begin position="109"/>
        <end position="121"/>
    </location>
</feature>
<feature type="region of interest" description="Disordered" evidence="11">
    <location>
        <begin position="1"/>
        <end position="79"/>
    </location>
</feature>
<evidence type="ECO:0000313" key="14">
    <source>
        <dbReference type="Proteomes" id="UP000007797"/>
    </source>
</evidence>
<dbReference type="GeneID" id="14866940"/>
<evidence type="ECO:0000256" key="1">
    <source>
        <dbReference type="ARBA" id="ARBA00000900"/>
    </source>
</evidence>
<dbReference type="InterPro" id="IPR003613">
    <property type="entry name" value="Ubox_domain"/>
</dbReference>
<dbReference type="STRING" id="1054147.F4QBE4"/>
<dbReference type="EC" id="2.3.2.27" evidence="6"/>
<evidence type="ECO:0000256" key="8">
    <source>
        <dbReference type="ARBA" id="ARBA00022679"/>
    </source>
</evidence>
<dbReference type="KEGG" id="dfa:DFA_10789"/>
<accession>F4QBE4</accession>
<evidence type="ECO:0000256" key="10">
    <source>
        <dbReference type="ARBA" id="ARBA00023242"/>
    </source>
</evidence>
<dbReference type="FunFam" id="3.30.40.10:FF:000055">
    <property type="entry name" value="Ubiquitin conjugation factor e4 a"/>
    <property type="match status" value="1"/>
</dbReference>
<keyword evidence="10" id="KW-0539">Nucleus</keyword>
<dbReference type="CDD" id="cd16657">
    <property type="entry name" value="RING-Ubox_UBE4A"/>
    <property type="match status" value="1"/>
</dbReference>
<proteinExistence type="inferred from homology"/>
<keyword evidence="9" id="KW-0833">Ubl conjugation pathway</keyword>
<dbReference type="PANTHER" id="PTHR13931:SF2">
    <property type="entry name" value="UBIQUITIN CONJUGATION FACTOR E4 B"/>
    <property type="match status" value="1"/>
</dbReference>
<protein>
    <recommendedName>
        <fullName evidence="6">RING-type E3 ubiquitin transferase</fullName>
        <ecNumber evidence="6">2.3.2.27</ecNumber>
    </recommendedName>
</protein>
<organism evidence="13 14">
    <name type="scientific">Cavenderia fasciculata</name>
    <name type="common">Slime mold</name>
    <name type="synonym">Dictyostelium fasciculatum</name>
    <dbReference type="NCBI Taxonomy" id="261658"/>
    <lineage>
        <taxon>Eukaryota</taxon>
        <taxon>Amoebozoa</taxon>
        <taxon>Evosea</taxon>
        <taxon>Eumycetozoa</taxon>
        <taxon>Dictyostelia</taxon>
        <taxon>Acytosteliales</taxon>
        <taxon>Cavenderiaceae</taxon>
        <taxon>Cavenderia</taxon>
    </lineage>
</organism>
<dbReference type="InterPro" id="IPR013083">
    <property type="entry name" value="Znf_RING/FYVE/PHD"/>
</dbReference>
<comment type="pathway">
    <text evidence="4">Protein modification; protein ubiquitination.</text>
</comment>
<feature type="region of interest" description="Disordered" evidence="11">
    <location>
        <begin position="109"/>
        <end position="134"/>
    </location>
</feature>
<dbReference type="Gene3D" id="3.30.40.10">
    <property type="entry name" value="Zinc/RING finger domain, C3HC4 (zinc finger)"/>
    <property type="match status" value="1"/>
</dbReference>
<dbReference type="GO" id="GO:0036503">
    <property type="term" value="P:ERAD pathway"/>
    <property type="evidence" value="ECO:0007669"/>
    <property type="project" value="InterPro"/>
</dbReference>
<dbReference type="PANTHER" id="PTHR13931">
    <property type="entry name" value="UBIQUITINATION FACTOR E4"/>
    <property type="match status" value="1"/>
</dbReference>
<comment type="subcellular location">
    <subcellularLocation>
        <location evidence="3">Cytoplasm</location>
    </subcellularLocation>
    <subcellularLocation>
        <location evidence="2">Nucleus</location>
    </subcellularLocation>
</comment>
<comment type="similarity">
    <text evidence="5">Belongs to the ubiquitin conjugation factor E4 family.</text>
</comment>
<dbReference type="Pfam" id="PF10408">
    <property type="entry name" value="Ufd2P_core"/>
    <property type="match status" value="1"/>
</dbReference>
<dbReference type="OrthoDB" id="20295at2759"/>
<dbReference type="SMART" id="SM00504">
    <property type="entry name" value="Ubox"/>
    <property type="match status" value="1"/>
</dbReference>
<evidence type="ECO:0000256" key="4">
    <source>
        <dbReference type="ARBA" id="ARBA00004906"/>
    </source>
</evidence>
<keyword evidence="8" id="KW-0808">Transferase</keyword>
<feature type="compositionally biased region" description="Low complexity" evidence="11">
    <location>
        <begin position="27"/>
        <end position="45"/>
    </location>
</feature>
<name>F4QBE4_CACFS</name>
<dbReference type="Proteomes" id="UP000007797">
    <property type="component" value="Unassembled WGS sequence"/>
</dbReference>
<evidence type="ECO:0000256" key="9">
    <source>
        <dbReference type="ARBA" id="ARBA00022786"/>
    </source>
</evidence>
<dbReference type="InterPro" id="IPR045132">
    <property type="entry name" value="UBE4"/>
</dbReference>
<evidence type="ECO:0000256" key="3">
    <source>
        <dbReference type="ARBA" id="ARBA00004496"/>
    </source>
</evidence>
<sequence>MKNLFLKFTGKDGKDGGEGGGEGGEGPSNNNNNNNNVENNKQNNDSAEEMRRKRLERLEMQLDDQQQQEEEQKRQQQLLQEEEQKRKRQVIQQQQEQYQLQLLKQKQEEEKRKKEDEEKKKLQQPRSPPLVSSSYDRIRSGAVIPMNEMDYFILEKIFLIYFNQTSLKNEVYLESLTNELIKEVAGKNILKLDEDLMDRILVERLSYGQVRIPLVDYLIGCFNRLQEVKRKVGTKQVIVTNAKLLNDLSNLIIRYFGVVISIPDMFPNTSSQLYGQGIGQLLPFLKGEMIDELSFEFLQLFISQVDDKKSLFEPLFLQLTGQMGQITLLGNYMAIFKAFSSLIQFKELSDIFISMPAFNPKQLNGAQFERFSLLGPYFSLSAASKSRDIADQYFKNASEMTNQNIHEAFENIRILTKGYHNYLHQLVRTFLKVSPENKEAFLVWICSVLDHNANRTKLRYDPATVATSGFCMNLCAVMTLLCESFIDASFSKTTMVDTNFLLNSSRHDISQDTRLAANVENIQEWNKDIHPIVPVNFITECFFVTLRCIHIGINPTFEQIDNVSNSSERISAELRVLQSTQPQWSITPQANINEARLKQLKAQVDSCKTYIYIHVSQMYEPMFVGRLQSFLAFTVNWLTRVINPTNAPVPLPTPPNRQFALLPEYCIEDIVQFFSHLTRFYPDKVETNQLGPMVTFFVTLLASPDYINNPYLTAKIIQIFGSFVPIKEQRGYQKDMTGLFSSSEIVKQNLIPSLMKFYVDIESTGRHNQFYEKFSYRYDSARIMTYLWESNLYFQQRIIMECRRPESFLRFINMVINDSIFLLDDALEKLKDIKGMQAQQEAGEWEQKPEDQRRELLETYERYQSIARNSLSLADQNFKMMQLISVKELTPFMQSGIVDRLAEMLNSYLVKLLGPKCMELRVRDPERYNFNPRHLLVQLTDIYCNLSVDEKFLDSIVRDERSFKIGIFEQVEKILAREQLKSLEDIERFHNLIVKLVQVSQQNNLLEEDLGDIPDDYLDPLLSTLMTDPVILPSSKITLDRQTIQRHLLSDQTDPFNRSKLTEDMLIPNIELKNQINQWLSDKKNNK</sequence>
<evidence type="ECO:0000313" key="13">
    <source>
        <dbReference type="EMBL" id="EGG14916.1"/>
    </source>
</evidence>
<feature type="domain" description="U-box" evidence="12">
    <location>
        <begin position="1012"/>
        <end position="1086"/>
    </location>
</feature>
<comment type="catalytic activity">
    <reaction evidence="1">
        <text>S-ubiquitinyl-[E2 ubiquitin-conjugating enzyme]-L-cysteine + [acceptor protein]-L-lysine = [E2 ubiquitin-conjugating enzyme]-L-cysteine + N(6)-ubiquitinyl-[acceptor protein]-L-lysine.</text>
        <dbReference type="EC" id="2.3.2.27"/>
    </reaction>
</comment>
<dbReference type="Pfam" id="PF04564">
    <property type="entry name" value="U-box"/>
    <property type="match status" value="1"/>
</dbReference>
<evidence type="ECO:0000256" key="7">
    <source>
        <dbReference type="ARBA" id="ARBA00022490"/>
    </source>
</evidence>
<dbReference type="GO" id="GO:0000209">
    <property type="term" value="P:protein polyubiquitination"/>
    <property type="evidence" value="ECO:0007669"/>
    <property type="project" value="TreeGrafter"/>
</dbReference>
<evidence type="ECO:0000256" key="11">
    <source>
        <dbReference type="SAM" id="MobiDB-lite"/>
    </source>
</evidence>
<dbReference type="OMA" id="WLTEIAM"/>
<keyword evidence="14" id="KW-1185">Reference proteome</keyword>
<keyword evidence="7" id="KW-0963">Cytoplasm</keyword>
<dbReference type="InterPro" id="IPR019474">
    <property type="entry name" value="Ub_conjug_fac_E4_core"/>
</dbReference>
<dbReference type="GO" id="GO:0005634">
    <property type="term" value="C:nucleus"/>
    <property type="evidence" value="ECO:0007669"/>
    <property type="project" value="UniProtKB-SubCell"/>
</dbReference>
<dbReference type="AlphaFoldDB" id="F4QBE4"/>
<dbReference type="EMBL" id="GL883027">
    <property type="protein sequence ID" value="EGG14916.1"/>
    <property type="molecule type" value="Genomic_DNA"/>
</dbReference>
<dbReference type="GO" id="GO:0005737">
    <property type="term" value="C:cytoplasm"/>
    <property type="evidence" value="ECO:0007669"/>
    <property type="project" value="UniProtKB-SubCell"/>
</dbReference>
<evidence type="ECO:0000256" key="5">
    <source>
        <dbReference type="ARBA" id="ARBA00007434"/>
    </source>
</evidence>
<evidence type="ECO:0000259" key="12">
    <source>
        <dbReference type="PROSITE" id="PS51698"/>
    </source>
</evidence>
<dbReference type="RefSeq" id="XP_004351432.1">
    <property type="nucleotide sequence ID" value="XM_004351380.1"/>
</dbReference>
<dbReference type="SUPFAM" id="SSF57850">
    <property type="entry name" value="RING/U-box"/>
    <property type="match status" value="1"/>
</dbReference>
<reference evidence="14" key="1">
    <citation type="journal article" date="2011" name="Genome Res.">
        <title>Phylogeny-wide analysis of social amoeba genomes highlights ancient origins for complex intercellular communication.</title>
        <authorList>
            <person name="Heidel A.J."/>
            <person name="Lawal H.M."/>
            <person name="Felder M."/>
            <person name="Schilde C."/>
            <person name="Helps N.R."/>
            <person name="Tunggal B."/>
            <person name="Rivero F."/>
            <person name="John U."/>
            <person name="Schleicher M."/>
            <person name="Eichinger L."/>
            <person name="Platzer M."/>
            <person name="Noegel A.A."/>
            <person name="Schaap P."/>
            <person name="Gloeckner G."/>
        </authorList>
    </citation>
    <scope>NUCLEOTIDE SEQUENCE [LARGE SCALE GENOMIC DNA]</scope>
    <source>
        <strain evidence="14">SH3</strain>
    </source>
</reference>
<dbReference type="GO" id="GO:0000151">
    <property type="term" value="C:ubiquitin ligase complex"/>
    <property type="evidence" value="ECO:0007669"/>
    <property type="project" value="InterPro"/>
</dbReference>
<dbReference type="UniPathway" id="UPA00143"/>
<feature type="compositionally biased region" description="Basic and acidic residues" evidence="11">
    <location>
        <begin position="48"/>
        <end position="60"/>
    </location>
</feature>
<evidence type="ECO:0000256" key="2">
    <source>
        <dbReference type="ARBA" id="ARBA00004123"/>
    </source>
</evidence>
<dbReference type="GO" id="GO:0006511">
    <property type="term" value="P:ubiquitin-dependent protein catabolic process"/>
    <property type="evidence" value="ECO:0007669"/>
    <property type="project" value="InterPro"/>
</dbReference>
<evidence type="ECO:0000256" key="6">
    <source>
        <dbReference type="ARBA" id="ARBA00012483"/>
    </source>
</evidence>
<dbReference type="GO" id="GO:0034450">
    <property type="term" value="F:ubiquitin-ubiquitin ligase activity"/>
    <property type="evidence" value="ECO:0007669"/>
    <property type="project" value="InterPro"/>
</dbReference>
<dbReference type="PROSITE" id="PS51698">
    <property type="entry name" value="U_BOX"/>
    <property type="match status" value="1"/>
</dbReference>